<reference evidence="2" key="1">
    <citation type="submission" date="2014-09" db="EMBL/GenBank/DDBJ databases">
        <authorList>
            <person name="Magalhaes I.L.F."/>
            <person name="Oliveira U."/>
            <person name="Santos F.R."/>
            <person name="Vidigal T.H.D.A."/>
            <person name="Brescovit A.D."/>
            <person name="Santos A.J."/>
        </authorList>
    </citation>
    <scope>NUCLEOTIDE SEQUENCE</scope>
    <source>
        <tissue evidence="2">Shoot tissue taken approximately 20 cm above the soil surface</tissue>
    </source>
</reference>
<dbReference type="AlphaFoldDB" id="A0A0A9B141"/>
<organism evidence="2">
    <name type="scientific">Arundo donax</name>
    <name type="common">Giant reed</name>
    <name type="synonym">Donax arundinaceus</name>
    <dbReference type="NCBI Taxonomy" id="35708"/>
    <lineage>
        <taxon>Eukaryota</taxon>
        <taxon>Viridiplantae</taxon>
        <taxon>Streptophyta</taxon>
        <taxon>Embryophyta</taxon>
        <taxon>Tracheophyta</taxon>
        <taxon>Spermatophyta</taxon>
        <taxon>Magnoliopsida</taxon>
        <taxon>Liliopsida</taxon>
        <taxon>Poales</taxon>
        <taxon>Poaceae</taxon>
        <taxon>PACMAD clade</taxon>
        <taxon>Arundinoideae</taxon>
        <taxon>Arundineae</taxon>
        <taxon>Arundo</taxon>
    </lineage>
</organism>
<proteinExistence type="predicted"/>
<dbReference type="EMBL" id="GBRH01242027">
    <property type="protein sequence ID" value="JAD55868.1"/>
    <property type="molecule type" value="Transcribed_RNA"/>
</dbReference>
<feature type="compositionally biased region" description="Polar residues" evidence="1">
    <location>
        <begin position="38"/>
        <end position="50"/>
    </location>
</feature>
<evidence type="ECO:0000313" key="2">
    <source>
        <dbReference type="EMBL" id="JAD55868.1"/>
    </source>
</evidence>
<sequence length="50" mass="5624">MNTFTQDRPVECFRSIIFQFAESKRLAAPASISSSPARSQNKSSMPSFRL</sequence>
<feature type="region of interest" description="Disordered" evidence="1">
    <location>
        <begin position="27"/>
        <end position="50"/>
    </location>
</feature>
<reference evidence="2" key="2">
    <citation type="journal article" date="2015" name="Data Brief">
        <title>Shoot transcriptome of the giant reed, Arundo donax.</title>
        <authorList>
            <person name="Barrero R.A."/>
            <person name="Guerrero F.D."/>
            <person name="Moolhuijzen P."/>
            <person name="Goolsby J.A."/>
            <person name="Tidwell J."/>
            <person name="Bellgard S.E."/>
            <person name="Bellgard M.I."/>
        </authorList>
    </citation>
    <scope>NUCLEOTIDE SEQUENCE</scope>
    <source>
        <tissue evidence="2">Shoot tissue taken approximately 20 cm above the soil surface</tissue>
    </source>
</reference>
<feature type="compositionally biased region" description="Low complexity" evidence="1">
    <location>
        <begin position="27"/>
        <end position="37"/>
    </location>
</feature>
<accession>A0A0A9B141</accession>
<protein>
    <submittedName>
        <fullName evidence="2">Uncharacterized protein</fullName>
    </submittedName>
</protein>
<name>A0A0A9B141_ARUDO</name>
<evidence type="ECO:0000256" key="1">
    <source>
        <dbReference type="SAM" id="MobiDB-lite"/>
    </source>
</evidence>